<organism evidence="2 3">
    <name type="scientific">Facklamia hominis</name>
    <dbReference type="NCBI Taxonomy" id="178214"/>
    <lineage>
        <taxon>Bacteria</taxon>
        <taxon>Bacillati</taxon>
        <taxon>Bacillota</taxon>
        <taxon>Bacilli</taxon>
        <taxon>Lactobacillales</taxon>
        <taxon>Aerococcaceae</taxon>
        <taxon>Facklamia</taxon>
    </lineage>
</organism>
<evidence type="ECO:0000313" key="2">
    <source>
        <dbReference type="EMBL" id="MDK7186656.1"/>
    </source>
</evidence>
<evidence type="ECO:0000256" key="1">
    <source>
        <dbReference type="SAM" id="SignalP"/>
    </source>
</evidence>
<dbReference type="InterPro" id="IPR050490">
    <property type="entry name" value="Bact_solute-bd_prot1"/>
</dbReference>
<dbReference type="PANTHER" id="PTHR43649:SF32">
    <property type="entry name" value="SUGAR BINDING SECRETED PROTEIN"/>
    <property type="match status" value="1"/>
</dbReference>
<dbReference type="Pfam" id="PF13416">
    <property type="entry name" value="SBP_bac_8"/>
    <property type="match status" value="1"/>
</dbReference>
<proteinExistence type="predicted"/>
<dbReference type="Proteomes" id="UP001229251">
    <property type="component" value="Unassembled WGS sequence"/>
</dbReference>
<feature type="chain" id="PRO_5042519969" evidence="1">
    <location>
        <begin position="20"/>
        <end position="426"/>
    </location>
</feature>
<dbReference type="RefSeq" id="WP_285065320.1">
    <property type="nucleotide sequence ID" value="NZ_JASOOE010000002.1"/>
</dbReference>
<dbReference type="EMBL" id="JASOOE010000002">
    <property type="protein sequence ID" value="MDK7186656.1"/>
    <property type="molecule type" value="Genomic_DNA"/>
</dbReference>
<reference evidence="2" key="1">
    <citation type="submission" date="2023-05" db="EMBL/GenBank/DDBJ databases">
        <title>Cataloging the Phylogenetic Diversity of Human Bladder Bacteria.</title>
        <authorList>
            <person name="Du J."/>
        </authorList>
    </citation>
    <scope>NUCLEOTIDE SEQUENCE</scope>
    <source>
        <strain evidence="2">UMB1231</strain>
    </source>
</reference>
<protein>
    <submittedName>
        <fullName evidence="2">Extracellular solute-binding protein</fullName>
    </submittedName>
</protein>
<dbReference type="Gene3D" id="3.40.190.10">
    <property type="entry name" value="Periplasmic binding protein-like II"/>
    <property type="match status" value="1"/>
</dbReference>
<keyword evidence="1" id="KW-0732">Signal</keyword>
<evidence type="ECO:0000313" key="3">
    <source>
        <dbReference type="Proteomes" id="UP001229251"/>
    </source>
</evidence>
<gene>
    <name evidence="2" type="ORF">QP433_01530</name>
</gene>
<feature type="signal peptide" evidence="1">
    <location>
        <begin position="1"/>
        <end position="19"/>
    </location>
</feature>
<dbReference type="InterPro" id="IPR006059">
    <property type="entry name" value="SBP"/>
</dbReference>
<sequence length="426" mass="47326">MKKLFKVLSVVVMAFATLAATLAPMTQVSAKEKVTVWAWDPNFNIKALEIARDIYLKDNPDFDLDIVESAQNDIVQRLNTSLSSGVTEGLPDIVLIEDYRAQSFLTAFPDAFVPLDDYYNKEDFADYKVQATTANGKSYGVPFDTGVTGLYIRKDLLEEAGYTLEDVTNITWRELAEIGKKIKETTDVKLLSMDLNDLGLIRAMINASGAWYTKEDGVTPWIADNEALKEAFTVFKEMYDADIVNIHSDWAQMLQAFNGGKVATVPQGNWITPSVVAQEDQAGKWAVVPWPKQDNVEGSVNASNLGGSSFYVLNTKNSETAAKFIGTIIGGSKEFYEQAMNEIGVLGTYTPMLETDVYNQEVDYFGGQQIYKDFAQWAEQIPSVNYGSHTYAVEDILKNALQQYLSGGDLDQILKDAQTQAENQLN</sequence>
<accession>A0AAJ1Q518</accession>
<dbReference type="AlphaFoldDB" id="A0AAJ1Q518"/>
<comment type="caution">
    <text evidence="2">The sequence shown here is derived from an EMBL/GenBank/DDBJ whole genome shotgun (WGS) entry which is preliminary data.</text>
</comment>
<dbReference type="SUPFAM" id="SSF53850">
    <property type="entry name" value="Periplasmic binding protein-like II"/>
    <property type="match status" value="1"/>
</dbReference>
<dbReference type="PANTHER" id="PTHR43649">
    <property type="entry name" value="ARABINOSE-BINDING PROTEIN-RELATED"/>
    <property type="match status" value="1"/>
</dbReference>
<name>A0AAJ1Q518_9LACT</name>